<dbReference type="EMBL" id="VANU01000001">
    <property type="protein sequence ID" value="TLP41069.1"/>
    <property type="molecule type" value="Genomic_DNA"/>
</dbReference>
<evidence type="ECO:0000313" key="2">
    <source>
        <dbReference type="EMBL" id="TLP41069.1"/>
    </source>
</evidence>
<dbReference type="RefSeq" id="WP_138151471.1">
    <property type="nucleotide sequence ID" value="NZ_VANU01000001.1"/>
</dbReference>
<comment type="caution">
    <text evidence="2">The sequence shown here is derived from an EMBL/GenBank/DDBJ whole genome shotgun (WGS) entry which is preliminary data.</text>
</comment>
<dbReference type="Proteomes" id="UP000308901">
    <property type="component" value="Unassembled WGS sequence"/>
</dbReference>
<proteinExistence type="predicted"/>
<keyword evidence="3" id="KW-1185">Reference proteome</keyword>
<accession>A0A5R8Y4M7</accession>
<sequence>MAVSQVKNIVATTGTYMKDGVEKKRYLTVGSLFIYDDGGMSIKLDAVPTGFDGNLSVYDRDNQNNQQQAPQGYQQPPTQQGYNPQGYPQNPQGQYGQNTMQHPQHR</sequence>
<feature type="compositionally biased region" description="Low complexity" evidence="1">
    <location>
        <begin position="63"/>
        <end position="98"/>
    </location>
</feature>
<organism evidence="2 3">
    <name type="scientific">Arcobacter arenosus</name>
    <dbReference type="NCBI Taxonomy" id="2576037"/>
    <lineage>
        <taxon>Bacteria</taxon>
        <taxon>Pseudomonadati</taxon>
        <taxon>Campylobacterota</taxon>
        <taxon>Epsilonproteobacteria</taxon>
        <taxon>Campylobacterales</taxon>
        <taxon>Arcobacteraceae</taxon>
        <taxon>Arcobacter</taxon>
    </lineage>
</organism>
<gene>
    <name evidence="2" type="ORF">FDK22_03345</name>
</gene>
<evidence type="ECO:0000313" key="3">
    <source>
        <dbReference type="Proteomes" id="UP000308901"/>
    </source>
</evidence>
<feature type="region of interest" description="Disordered" evidence="1">
    <location>
        <begin position="51"/>
        <end position="106"/>
    </location>
</feature>
<evidence type="ECO:0000256" key="1">
    <source>
        <dbReference type="SAM" id="MobiDB-lite"/>
    </source>
</evidence>
<name>A0A5R8Y4M7_9BACT</name>
<reference evidence="2 3" key="1">
    <citation type="submission" date="2019-05" db="EMBL/GenBank/DDBJ databases">
        <title>Arcobacter sp. nov., isolated from sea sediment.</title>
        <authorList>
            <person name="Kim W."/>
        </authorList>
    </citation>
    <scope>NUCLEOTIDE SEQUENCE [LARGE SCALE GENOMIC DNA]</scope>
    <source>
        <strain evidence="2 3">CAU 1517</strain>
    </source>
</reference>
<dbReference type="OrthoDB" id="9997539at2"/>
<protein>
    <submittedName>
        <fullName evidence="2">Uncharacterized protein</fullName>
    </submittedName>
</protein>
<dbReference type="AlphaFoldDB" id="A0A5R8Y4M7"/>